<dbReference type="InterPro" id="IPR037923">
    <property type="entry name" value="HTH-like"/>
</dbReference>
<name>S5TMM4_9CORY</name>
<gene>
    <name evidence="2" type="ORF">B841_13106</name>
</gene>
<keyword evidence="1 2" id="KW-0238">DNA-binding</keyword>
<evidence type="ECO:0000256" key="1">
    <source>
        <dbReference type="ARBA" id="ARBA00023125"/>
    </source>
</evidence>
<proteinExistence type="predicted"/>
<dbReference type="PATRIC" id="fig|1224163.3.peg.2624"/>
<keyword evidence="2" id="KW-0614">Plasmid</keyword>
<evidence type="ECO:0000313" key="2">
    <source>
        <dbReference type="EMBL" id="AGS36066.1"/>
    </source>
</evidence>
<reference evidence="2 3" key="1">
    <citation type="submission" date="2012-11" db="EMBL/GenBank/DDBJ databases">
        <title>The complete genome sequence of Corynebacterium maris Coryn-1 (=DSM 45190).</title>
        <authorList>
            <person name="Schaffert L."/>
            <person name="Albersmeier A."/>
            <person name="Kalinowski J."/>
            <person name="Ruckert C."/>
        </authorList>
    </citation>
    <scope>NUCLEOTIDE SEQUENCE [LARGE SCALE GENOMIC DNA]</scope>
    <source>
        <strain evidence="3">Coryn-1</strain>
        <plasmid evidence="3">Plasmid pCmaris1</plasmid>
    </source>
</reference>
<dbReference type="SUPFAM" id="SSF51215">
    <property type="entry name" value="Regulatory protein AraC"/>
    <property type="match status" value="1"/>
</dbReference>
<dbReference type="AlphaFoldDB" id="S5TMM4"/>
<dbReference type="GO" id="GO:0003677">
    <property type="term" value="F:DNA binding"/>
    <property type="evidence" value="ECO:0007669"/>
    <property type="project" value="UniProtKB-KW"/>
</dbReference>
<geneLocation type="plasmid" evidence="2 3">
    <name>pCmaris1</name>
</geneLocation>
<dbReference type="EMBL" id="CP003925">
    <property type="protein sequence ID" value="AGS36066.1"/>
    <property type="molecule type" value="Genomic_DNA"/>
</dbReference>
<sequence length="203" mass="22344">MTDKHPLSNYQVLLARTRTVHRPIGPVAYDCVKVIVVRDGTAVLFSEFGQKPVRPGDVIVLGPNVLCGSEPEGHITVTTIYADTDYVIDQAFWQYAGLLHDRLDAPVFVKETFTEPAQVIRLGEHHAGLLMPWLDELVALSLDDARARFHRMQALWFAVVLLQSWAESSEDSVSHSLMAAACGRSQAVSNTRLTITASGFGCP</sequence>
<dbReference type="Proteomes" id="UP000015388">
    <property type="component" value="Plasmid pCmaris1"/>
</dbReference>
<dbReference type="KEGG" id="cmd:B841_13106"/>
<keyword evidence="3" id="KW-1185">Reference proteome</keyword>
<evidence type="ECO:0000313" key="3">
    <source>
        <dbReference type="Proteomes" id="UP000015388"/>
    </source>
</evidence>
<dbReference type="HOGENOM" id="CLU_1347016_0_0_11"/>
<dbReference type="eggNOG" id="COG2207">
    <property type="taxonomic scope" value="Bacteria"/>
</dbReference>
<protein>
    <submittedName>
        <fullName evidence="2">DNA-binding domain-containing protein</fullName>
    </submittedName>
</protein>
<organism evidence="2 3">
    <name type="scientific">Corynebacterium maris DSM 45190</name>
    <dbReference type="NCBI Taxonomy" id="1224163"/>
    <lineage>
        <taxon>Bacteria</taxon>
        <taxon>Bacillati</taxon>
        <taxon>Actinomycetota</taxon>
        <taxon>Actinomycetes</taxon>
        <taxon>Mycobacteriales</taxon>
        <taxon>Corynebacteriaceae</taxon>
        <taxon>Corynebacterium</taxon>
    </lineage>
</organism>
<accession>S5TMM4</accession>